<proteinExistence type="predicted"/>
<accession>A0A242K082</accession>
<comment type="caution">
    <text evidence="2">The sequence shown here is derived from an EMBL/GenBank/DDBJ whole genome shotgun (WGS) entry which is preliminary data.</text>
</comment>
<evidence type="ECO:0008006" key="4">
    <source>
        <dbReference type="Google" id="ProtNLM"/>
    </source>
</evidence>
<organism evidence="2 3">
    <name type="scientific">Candidatus Enterococcus wittei</name>
    <dbReference type="NCBI Taxonomy" id="1987383"/>
    <lineage>
        <taxon>Bacteria</taxon>
        <taxon>Bacillati</taxon>
        <taxon>Bacillota</taxon>
        <taxon>Bacilli</taxon>
        <taxon>Lactobacillales</taxon>
        <taxon>Enterococcaceae</taxon>
        <taxon>Enterococcus</taxon>
    </lineage>
</organism>
<keyword evidence="3" id="KW-1185">Reference proteome</keyword>
<dbReference type="AlphaFoldDB" id="A0A242K082"/>
<evidence type="ECO:0000313" key="2">
    <source>
        <dbReference type="EMBL" id="OTP11069.1"/>
    </source>
</evidence>
<dbReference type="Proteomes" id="UP000194933">
    <property type="component" value="Unassembled WGS sequence"/>
</dbReference>
<reference evidence="2 3" key="1">
    <citation type="submission" date="2017-05" db="EMBL/GenBank/DDBJ databases">
        <title>The Genome Sequence of Enterococcus sp. 10A9_DIV0425.</title>
        <authorList>
            <consortium name="The Broad Institute Genomics Platform"/>
            <consortium name="The Broad Institute Genomic Center for Infectious Diseases"/>
            <person name="Earl A."/>
            <person name="Manson A."/>
            <person name="Schwartman J."/>
            <person name="Gilmore M."/>
            <person name="Abouelleil A."/>
            <person name="Cao P."/>
            <person name="Chapman S."/>
            <person name="Cusick C."/>
            <person name="Shea T."/>
            <person name="Young S."/>
            <person name="Neafsey D."/>
            <person name="Nusbaum C."/>
            <person name="Birren B."/>
        </authorList>
    </citation>
    <scope>NUCLEOTIDE SEQUENCE [LARGE SCALE GENOMIC DNA]</scope>
    <source>
        <strain evidence="2 3">10A9_DIV0425</strain>
    </source>
</reference>
<keyword evidence="1" id="KW-0175">Coiled coil</keyword>
<name>A0A242K082_9ENTE</name>
<gene>
    <name evidence="2" type="ORF">A5844_001203</name>
</gene>
<protein>
    <recommendedName>
        <fullName evidence="4">Bacteriochlorophyll 4-vinyl reductase</fullName>
    </recommendedName>
</protein>
<evidence type="ECO:0000256" key="1">
    <source>
        <dbReference type="SAM" id="Coils"/>
    </source>
</evidence>
<feature type="coiled-coil region" evidence="1">
    <location>
        <begin position="238"/>
        <end position="292"/>
    </location>
</feature>
<evidence type="ECO:0000313" key="3">
    <source>
        <dbReference type="Proteomes" id="UP000194933"/>
    </source>
</evidence>
<dbReference type="STRING" id="1987383.A5844_001203"/>
<dbReference type="EMBL" id="NGMO01000002">
    <property type="protein sequence ID" value="OTP11069.1"/>
    <property type="molecule type" value="Genomic_DNA"/>
</dbReference>
<sequence length="296" mass="32370">MANEETVGLRIIEEAFKLPMVKVDRRAFLIQTFQGKVSDIEGLIEKGPQAFLSKEMLDREAQKCIQSITLKSSAVSLATGLPGGIAMAATIPADLLQFFGYSLRLAQEISYIYGFKDLMGENGELSEEAKNTLILYLGIMLGVTSAGSAVRAMSGKLSTQALKKIPQKALTQTLYYPVIKRVLGIFGTKLTKNTFAKGISKAVPVVGGVVSGGINYLSMKPMATKLQTELGKNVAYTEESLQQDLDILEGEFEEVSSDIASSDTVLSQLERLSHLLETNMITEEEFQQLKQELLKK</sequence>
<dbReference type="RefSeq" id="WP_002324319.1">
    <property type="nucleotide sequence ID" value="NZ_NGMO01000002.1"/>
</dbReference>